<dbReference type="RefSeq" id="WP_025058542.1">
    <property type="nucleotide sequence ID" value="NZ_JAMC01000004.1"/>
</dbReference>
<sequence>MGSFGAIILAAGLSRRMGDRNKLLLSIHGKPMIRHVVETYLSVVDERVWVVTGYESERIEAALRGLDVQIVHNENFEAGQPFSVRAGLCEARGAQHYLIGLGDQPDLTDGDLRALMAAHLAGDVQKISIPYQGSTRGNPIIVPAAMRKRLLLDQANPGCGKFTRTHPELAQHHPMTQSGFFNDIDTPAAFEAFKKSTTLKDLI</sequence>
<keyword evidence="1" id="KW-0460">Magnesium</keyword>
<dbReference type="EMBL" id="JAMC01000004">
    <property type="protein sequence ID" value="KEJ89042.1"/>
    <property type="molecule type" value="Genomic_DNA"/>
</dbReference>
<dbReference type="Pfam" id="PF12804">
    <property type="entry name" value="NTP_transf_3"/>
    <property type="match status" value="1"/>
</dbReference>
<protein>
    <submittedName>
        <fullName evidence="3">Molybdopterin-binding protein</fullName>
    </submittedName>
</protein>
<keyword evidence="4" id="KW-1185">Reference proteome</keyword>
<accession>A0A073IUK3</accession>
<evidence type="ECO:0000256" key="1">
    <source>
        <dbReference type="ARBA" id="ARBA00022842"/>
    </source>
</evidence>
<dbReference type="AlphaFoldDB" id="A0A073IUK3"/>
<dbReference type="eggNOG" id="COG2068">
    <property type="taxonomic scope" value="Bacteria"/>
</dbReference>
<dbReference type="Proteomes" id="UP000027734">
    <property type="component" value="Unassembled WGS sequence"/>
</dbReference>
<dbReference type="SUPFAM" id="SSF53448">
    <property type="entry name" value="Nucleotide-diphospho-sugar transferases"/>
    <property type="match status" value="1"/>
</dbReference>
<dbReference type="STRING" id="1300350.Z948_1104"/>
<dbReference type="InterPro" id="IPR029044">
    <property type="entry name" value="Nucleotide-diphossugar_trans"/>
</dbReference>
<evidence type="ECO:0000313" key="4">
    <source>
        <dbReference type="Proteomes" id="UP000027734"/>
    </source>
</evidence>
<proteinExistence type="predicted"/>
<comment type="caution">
    <text evidence="3">The sequence shown here is derived from an EMBL/GenBank/DDBJ whole genome shotgun (WGS) entry which is preliminary data.</text>
</comment>
<feature type="domain" description="MobA-like NTP transferase" evidence="2">
    <location>
        <begin position="6"/>
        <end position="165"/>
    </location>
</feature>
<dbReference type="OrthoDB" id="9779263at2"/>
<organism evidence="3 4">
    <name type="scientific">Sulfitobacter donghicola DSW-25 = KCTC 12864 = JCM 14565</name>
    <dbReference type="NCBI Taxonomy" id="1300350"/>
    <lineage>
        <taxon>Bacteria</taxon>
        <taxon>Pseudomonadati</taxon>
        <taxon>Pseudomonadota</taxon>
        <taxon>Alphaproteobacteria</taxon>
        <taxon>Rhodobacterales</taxon>
        <taxon>Roseobacteraceae</taxon>
        <taxon>Sulfitobacter</taxon>
    </lineage>
</organism>
<evidence type="ECO:0000313" key="3">
    <source>
        <dbReference type="EMBL" id="KEJ89042.1"/>
    </source>
</evidence>
<gene>
    <name evidence="3" type="ORF">DSW25_12490</name>
</gene>
<dbReference type="PANTHER" id="PTHR43777">
    <property type="entry name" value="MOLYBDENUM COFACTOR CYTIDYLYLTRANSFERASE"/>
    <property type="match status" value="1"/>
</dbReference>
<reference evidence="3 4" key="1">
    <citation type="submission" date="2014-01" db="EMBL/GenBank/DDBJ databases">
        <title>Sulfitobacter donghicola JCM 14565 Genome Sequencing.</title>
        <authorList>
            <person name="Lai Q."/>
            <person name="Hong Z."/>
        </authorList>
    </citation>
    <scope>NUCLEOTIDE SEQUENCE [LARGE SCALE GENOMIC DNA]</scope>
    <source>
        <strain evidence="3 4">JCM 14565</strain>
    </source>
</reference>
<dbReference type="Gene3D" id="3.90.550.10">
    <property type="entry name" value="Spore Coat Polysaccharide Biosynthesis Protein SpsA, Chain A"/>
    <property type="match status" value="1"/>
</dbReference>
<evidence type="ECO:0000259" key="2">
    <source>
        <dbReference type="Pfam" id="PF12804"/>
    </source>
</evidence>
<dbReference type="InterPro" id="IPR025877">
    <property type="entry name" value="MobA-like_NTP_Trfase"/>
</dbReference>
<name>A0A073IUK3_9RHOB</name>
<dbReference type="CDD" id="cd04182">
    <property type="entry name" value="GT_2_like_f"/>
    <property type="match status" value="1"/>
</dbReference>
<dbReference type="PANTHER" id="PTHR43777:SF1">
    <property type="entry name" value="MOLYBDENUM COFACTOR CYTIDYLYLTRANSFERASE"/>
    <property type="match status" value="1"/>
</dbReference>
<dbReference type="GO" id="GO:0016779">
    <property type="term" value="F:nucleotidyltransferase activity"/>
    <property type="evidence" value="ECO:0007669"/>
    <property type="project" value="UniProtKB-ARBA"/>
</dbReference>